<sequence>MSELEGRVLWEPSPEFAERSNLAAYMRWLAEAGFHRFQDYSSLWLWSVTQVEEFWRSIWRYFDVQHIKEYTQVLTSRRMPGARWFTGSELNYAQSMLEGVNKDDSEVAIVHAKEDEEAEEMSWGELRSRVAAFSSYLCSVGVGRGDRVAAYLPNTPEALIALLSTASIGAVWSSCSPDFGAASTVDRFSQIQPKVLVAVDGYTYGGKRYDRRDVVERVRTSIPTIERTIVFANLDNAEPTRGIGGDVVLFEDALKSGGGRARVYENVEFNHPLWVLYTSGTTGPPKPVVHSHGGILLEHLKALSLHHDIKAGHTFFWFTTTGWMMWNLLVSGLLVGSRVVLYDGNPMYPRPDALWGLAESVGITHFGVSAAYINQCMKSGVHPREFGLSRLVQVGSTGSPLSVEGFSWVYREVNPDVWLASVSGGTDVCSAFVGCCPILPVYAGEIQCRYLGARVEAYDEVGNSILESVGELVVTEPMPSMPLYFWGDEGDKKYVETYFSVYPGVWRHGDWIKITQRGTCIIYGRSDSTIKRHGVRIGTAEIYRAVESIPEVLDSLVVDLEGLGGESKMLLFVTLKPGIELSQELQTKIKEKIRVDTSPRFVPDEVYQIGEVPRTLNGKKLEIPVKRILMGVPLDRAVNIGSVANPEALKFFLELRSKLSASR</sequence>
<dbReference type="InterPro" id="IPR042099">
    <property type="entry name" value="ANL_N_sf"/>
</dbReference>
<evidence type="ECO:0000313" key="8">
    <source>
        <dbReference type="Proteomes" id="UP000240322"/>
    </source>
</evidence>
<name>A0A2R6B031_9ARCH</name>
<keyword evidence="3" id="KW-0547">Nucleotide-binding</keyword>
<protein>
    <submittedName>
        <fullName evidence="7">Acetoacetate--CoA ligase</fullName>
    </submittedName>
</protein>
<dbReference type="GO" id="GO:0005524">
    <property type="term" value="F:ATP binding"/>
    <property type="evidence" value="ECO:0007669"/>
    <property type="project" value="UniProtKB-KW"/>
</dbReference>
<dbReference type="SUPFAM" id="SSF56801">
    <property type="entry name" value="Acetyl-CoA synthetase-like"/>
    <property type="match status" value="1"/>
</dbReference>
<evidence type="ECO:0000259" key="5">
    <source>
        <dbReference type="Pfam" id="PF00501"/>
    </source>
</evidence>
<dbReference type="GO" id="GO:0006629">
    <property type="term" value="P:lipid metabolic process"/>
    <property type="evidence" value="ECO:0007669"/>
    <property type="project" value="InterPro"/>
</dbReference>
<evidence type="ECO:0000256" key="4">
    <source>
        <dbReference type="ARBA" id="ARBA00022840"/>
    </source>
</evidence>
<evidence type="ECO:0000256" key="1">
    <source>
        <dbReference type="ARBA" id="ARBA00006432"/>
    </source>
</evidence>
<accession>A0A2R6B031</accession>
<dbReference type="GO" id="GO:0030729">
    <property type="term" value="F:acetoacetate-CoA ligase activity"/>
    <property type="evidence" value="ECO:0007669"/>
    <property type="project" value="InterPro"/>
</dbReference>
<dbReference type="InterPro" id="IPR045851">
    <property type="entry name" value="AMP-bd_C_sf"/>
</dbReference>
<keyword evidence="2 7" id="KW-0436">Ligase</keyword>
<dbReference type="PANTHER" id="PTHR42921">
    <property type="entry name" value="ACETOACETYL-COA SYNTHETASE"/>
    <property type="match status" value="1"/>
</dbReference>
<dbReference type="InterPro" id="IPR005914">
    <property type="entry name" value="Acac_CoA_synth"/>
</dbReference>
<proteinExistence type="inferred from homology"/>
<comment type="caution">
    <text evidence="7">The sequence shown here is derived from an EMBL/GenBank/DDBJ whole genome shotgun (WGS) entry which is preliminary data.</text>
</comment>
<dbReference type="PANTHER" id="PTHR42921:SF1">
    <property type="entry name" value="ACETOACETYL-COA SYNTHETASE"/>
    <property type="match status" value="1"/>
</dbReference>
<feature type="domain" description="Acetyl-coenzyme A synthetase N-terminal" evidence="6">
    <location>
        <begin position="40"/>
        <end position="93"/>
    </location>
</feature>
<dbReference type="InterPro" id="IPR032387">
    <property type="entry name" value="ACAS_N"/>
</dbReference>
<gene>
    <name evidence="7" type="ORF">B9Q03_02455</name>
</gene>
<comment type="similarity">
    <text evidence="1">Belongs to the ATP-dependent AMP-binding enzyme family.</text>
</comment>
<evidence type="ECO:0000259" key="6">
    <source>
        <dbReference type="Pfam" id="PF16177"/>
    </source>
</evidence>
<feature type="domain" description="AMP-dependent synthetase/ligase" evidence="5">
    <location>
        <begin position="106"/>
        <end position="477"/>
    </location>
</feature>
<keyword evidence="4" id="KW-0067">ATP-binding</keyword>
<dbReference type="PROSITE" id="PS00455">
    <property type="entry name" value="AMP_BINDING"/>
    <property type="match status" value="1"/>
</dbReference>
<organism evidence="7 8">
    <name type="scientific">Candidatus Marsarchaeota G2 archaeon OSP_D</name>
    <dbReference type="NCBI Taxonomy" id="1978157"/>
    <lineage>
        <taxon>Archaea</taxon>
        <taxon>Candidatus Marsarchaeota</taxon>
        <taxon>Candidatus Marsarchaeota group 2</taxon>
    </lineage>
</organism>
<dbReference type="Proteomes" id="UP000240322">
    <property type="component" value="Unassembled WGS sequence"/>
</dbReference>
<dbReference type="InterPro" id="IPR020845">
    <property type="entry name" value="AMP-binding_CS"/>
</dbReference>
<evidence type="ECO:0000256" key="2">
    <source>
        <dbReference type="ARBA" id="ARBA00022598"/>
    </source>
</evidence>
<dbReference type="EMBL" id="NEXE01000012">
    <property type="protein sequence ID" value="PSN92017.1"/>
    <property type="molecule type" value="Genomic_DNA"/>
</dbReference>
<dbReference type="AlphaFoldDB" id="A0A2R6B031"/>
<reference evidence="7 8" key="1">
    <citation type="submission" date="2017-04" db="EMBL/GenBank/DDBJ databases">
        <title>Novel microbial lineages endemic to geothermal iron-oxide mats fill important gaps in the evolutionary history of Archaea.</title>
        <authorList>
            <person name="Jay Z.J."/>
            <person name="Beam J.P."/>
            <person name="Dlakic M."/>
            <person name="Rusch D.B."/>
            <person name="Kozubal M.A."/>
            <person name="Inskeep W.P."/>
        </authorList>
    </citation>
    <scope>NUCLEOTIDE SEQUENCE [LARGE SCALE GENOMIC DNA]</scope>
    <source>
        <strain evidence="7">OSP_D</strain>
    </source>
</reference>
<evidence type="ECO:0000313" key="7">
    <source>
        <dbReference type="EMBL" id="PSN92017.1"/>
    </source>
</evidence>
<dbReference type="Gene3D" id="3.30.300.30">
    <property type="match status" value="1"/>
</dbReference>
<dbReference type="Pfam" id="PF00501">
    <property type="entry name" value="AMP-binding"/>
    <property type="match status" value="1"/>
</dbReference>
<dbReference type="Gene3D" id="3.40.50.12780">
    <property type="entry name" value="N-terminal domain of ligase-like"/>
    <property type="match status" value="1"/>
</dbReference>
<dbReference type="NCBIfam" id="TIGR01217">
    <property type="entry name" value="ac_ac_CoA_syn"/>
    <property type="match status" value="1"/>
</dbReference>
<dbReference type="NCBIfam" id="NF002937">
    <property type="entry name" value="PRK03584.1"/>
    <property type="match status" value="1"/>
</dbReference>
<dbReference type="InterPro" id="IPR000873">
    <property type="entry name" value="AMP-dep_synth/lig_dom"/>
</dbReference>
<evidence type="ECO:0000256" key="3">
    <source>
        <dbReference type="ARBA" id="ARBA00022741"/>
    </source>
</evidence>
<dbReference type="Pfam" id="PF16177">
    <property type="entry name" value="ACAS_N"/>
    <property type="match status" value="1"/>
</dbReference>